<dbReference type="Proteomes" id="UP000190559">
    <property type="component" value="Unassembled WGS sequence"/>
</dbReference>
<feature type="region of interest" description="Disordered" evidence="2">
    <location>
        <begin position="1"/>
        <end position="24"/>
    </location>
</feature>
<feature type="transmembrane region" description="Helical" evidence="3">
    <location>
        <begin position="187"/>
        <end position="211"/>
    </location>
</feature>
<dbReference type="SUPFAM" id="SSF160544">
    <property type="entry name" value="EscU C-terminal domain-like"/>
    <property type="match status" value="1"/>
</dbReference>
<evidence type="ECO:0000313" key="4">
    <source>
        <dbReference type="EMBL" id="OOW66409.1"/>
    </source>
</evidence>
<evidence type="ECO:0000256" key="1">
    <source>
        <dbReference type="ARBA" id="ARBA00010690"/>
    </source>
</evidence>
<dbReference type="GO" id="GO:0005886">
    <property type="term" value="C:plasma membrane"/>
    <property type="evidence" value="ECO:0007669"/>
    <property type="project" value="TreeGrafter"/>
</dbReference>
<name>A0A1T1NSU4_9XANT</name>
<sequence length="357" mass="39082">MADADQDKTEQPTQSRLEEARRKGEVAKSPDLTAVLMLGIFVVVTMLTGRDIAVALADATRNTMQLAGVQPRIGADLVAWLIETYSGLLQAMTPLILALLVVAVLANLGQTGPIFSTHALAPSLQRMHPMNAIKRLLSMRGLWELGKLILKLCLLGLLAYSAAGRAADFVGKIALSPPALLIEQLRSGFWTTSVYVLLALLVVAVADLAFMRKDHGKKMRMSRREVRDDAKRRDGDPEVKSKQRRQIRELLKTVRSLPRVADADVILTNPTHYAVAVQYRPRSMRAPIVLSKGRGLLAARVRRAAQRAGVPVVRMPALARALYRDCAIDAPVPEDLFDALAPVYRTLYASRPAGFAA</sequence>
<feature type="transmembrane region" description="Helical" evidence="3">
    <location>
        <begin position="87"/>
        <end position="108"/>
    </location>
</feature>
<evidence type="ECO:0000313" key="5">
    <source>
        <dbReference type="Proteomes" id="UP000190559"/>
    </source>
</evidence>
<dbReference type="PRINTS" id="PR00950">
    <property type="entry name" value="TYPE3IMSPROT"/>
</dbReference>
<dbReference type="RefSeq" id="WP_005932844.1">
    <property type="nucleotide sequence ID" value="NZ_LOJW01000050.1"/>
</dbReference>
<dbReference type="InterPro" id="IPR006135">
    <property type="entry name" value="T3SS_substrate_exporter"/>
</dbReference>
<keyword evidence="3" id="KW-1133">Transmembrane helix</keyword>
<feature type="compositionally biased region" description="Basic and acidic residues" evidence="2">
    <location>
        <begin position="222"/>
        <end position="242"/>
    </location>
</feature>
<dbReference type="PANTHER" id="PTHR30531:SF14">
    <property type="entry name" value="SURFACE PRESENTATION OF ANTIGENS PROTEIN SPAS"/>
    <property type="match status" value="1"/>
</dbReference>
<reference evidence="4 5" key="1">
    <citation type="submission" date="2015-12" db="EMBL/GenBank/DDBJ databases">
        <authorList>
            <person name="Shamseldin A."/>
            <person name="Moawad H."/>
            <person name="Abd El-Rahim W.M."/>
            <person name="Sadowsky M.J."/>
        </authorList>
    </citation>
    <scope>NUCLEOTIDE SEQUENCE [LARGE SCALE GENOMIC DNA]</scope>
    <source>
        <strain evidence="4 5">LMG9050</strain>
    </source>
</reference>
<protein>
    <submittedName>
        <fullName evidence="4">Flagellar biosynthesis protein FlhB</fullName>
    </submittedName>
</protein>
<proteinExistence type="inferred from homology"/>
<dbReference type="EMBL" id="LOJW01000050">
    <property type="protein sequence ID" value="OOW66409.1"/>
    <property type="molecule type" value="Genomic_DNA"/>
</dbReference>
<dbReference type="GO" id="GO:0009306">
    <property type="term" value="P:protein secretion"/>
    <property type="evidence" value="ECO:0007669"/>
    <property type="project" value="InterPro"/>
</dbReference>
<evidence type="ECO:0000256" key="2">
    <source>
        <dbReference type="SAM" id="MobiDB-lite"/>
    </source>
</evidence>
<comment type="similarity">
    <text evidence="1">Belongs to the type III secretion exporter family.</text>
</comment>
<keyword evidence="4" id="KW-0969">Cilium</keyword>
<evidence type="ECO:0000256" key="3">
    <source>
        <dbReference type="SAM" id="Phobius"/>
    </source>
</evidence>
<keyword evidence="3" id="KW-0812">Transmembrane</keyword>
<keyword evidence="4" id="KW-0282">Flagellum</keyword>
<dbReference type="PANTHER" id="PTHR30531">
    <property type="entry name" value="FLAGELLAR BIOSYNTHETIC PROTEIN FLHB"/>
    <property type="match status" value="1"/>
</dbReference>
<organism evidence="4 5">
    <name type="scientific">Xanthomonas axonopodis pv. melhusii</name>
    <dbReference type="NCBI Taxonomy" id="487834"/>
    <lineage>
        <taxon>Bacteria</taxon>
        <taxon>Pseudomonadati</taxon>
        <taxon>Pseudomonadota</taxon>
        <taxon>Gammaproteobacteria</taxon>
        <taxon>Lysobacterales</taxon>
        <taxon>Lysobacteraceae</taxon>
        <taxon>Xanthomonas</taxon>
    </lineage>
</organism>
<feature type="region of interest" description="Disordered" evidence="2">
    <location>
        <begin position="220"/>
        <end position="242"/>
    </location>
</feature>
<dbReference type="Gene3D" id="3.40.1690.10">
    <property type="entry name" value="secretion proteins EscU"/>
    <property type="match status" value="1"/>
</dbReference>
<keyword evidence="4" id="KW-0966">Cell projection</keyword>
<dbReference type="Pfam" id="PF01312">
    <property type="entry name" value="Bac_export_2"/>
    <property type="match status" value="1"/>
</dbReference>
<gene>
    <name evidence="4" type="ORF">Xmlh_19250</name>
</gene>
<dbReference type="AlphaFoldDB" id="A0A1T1NSU4"/>
<feature type="transmembrane region" description="Helical" evidence="3">
    <location>
        <begin position="148"/>
        <end position="167"/>
    </location>
</feature>
<comment type="caution">
    <text evidence="4">The sequence shown here is derived from an EMBL/GenBank/DDBJ whole genome shotgun (WGS) entry which is preliminary data.</text>
</comment>
<feature type="transmembrane region" description="Helical" evidence="3">
    <location>
        <begin position="31"/>
        <end position="49"/>
    </location>
</feature>
<keyword evidence="3" id="KW-0472">Membrane</keyword>
<dbReference type="InterPro" id="IPR029025">
    <property type="entry name" value="T3SS_substrate_exporter_C"/>
</dbReference>
<accession>A0A1T1NSU4</accession>